<reference evidence="1 2" key="1">
    <citation type="journal article" date="2022" name="Int. J. Syst. Evol. Microbiol.">
        <title>Apilactobacillus apisilvae sp. nov., Nicolia spurrieriana gen. nov. sp. nov., Bombilactobacillus folatiphilus sp. nov. and Bombilactobacillus thymidiniphilus sp. nov., four new lactic acid bacterial isolates from stingless bees Tetragonula carbonaria and Austroplebeia australis.</title>
        <authorList>
            <person name="Oliphant S.A."/>
            <person name="Watson-Haigh N.S."/>
            <person name="Sumby K.M."/>
            <person name="Gardner J."/>
            <person name="Groom S."/>
            <person name="Jiranek V."/>
        </authorList>
    </citation>
    <scope>NUCLEOTIDE SEQUENCE [LARGE SCALE GENOMIC DNA]</scope>
    <source>
        <strain evidence="1 2">SG4_A1</strain>
    </source>
</reference>
<protein>
    <submittedName>
        <fullName evidence="1">DUF4176 domain-containing protein</fullName>
    </submittedName>
</protein>
<dbReference type="RefSeq" id="WP_249512212.1">
    <property type="nucleotide sequence ID" value="NZ_CP093365.1"/>
</dbReference>
<dbReference type="Pfam" id="PF13780">
    <property type="entry name" value="DUF4176"/>
    <property type="match status" value="1"/>
</dbReference>
<dbReference type="Proteomes" id="UP000831947">
    <property type="component" value="Chromosome"/>
</dbReference>
<sequence>MNDTILPIGSIVTLQQSTAVPVMIINRTPLYYEKDKCLGYVDYSSVLYPEGLDGDGQELYYFNQEDIADILFLGYRDAEELEFENNYDDIKATFKYPKLTIPVADSDTNPEN</sequence>
<name>A0ABY4PB49_9LACO</name>
<evidence type="ECO:0000313" key="1">
    <source>
        <dbReference type="EMBL" id="UQS82985.1"/>
    </source>
</evidence>
<organism evidence="1 2">
    <name type="scientific">Bombilactobacillus thymidiniphilus</name>
    <dbReference type="NCBI Taxonomy" id="2923363"/>
    <lineage>
        <taxon>Bacteria</taxon>
        <taxon>Bacillati</taxon>
        <taxon>Bacillota</taxon>
        <taxon>Bacilli</taxon>
        <taxon>Lactobacillales</taxon>
        <taxon>Lactobacillaceae</taxon>
        <taxon>Bombilactobacillus</taxon>
    </lineage>
</organism>
<accession>A0ABY4PB49</accession>
<evidence type="ECO:0000313" key="2">
    <source>
        <dbReference type="Proteomes" id="UP000831947"/>
    </source>
</evidence>
<dbReference type="InterPro" id="IPR025233">
    <property type="entry name" value="DUF4176"/>
</dbReference>
<dbReference type="EMBL" id="CP093365">
    <property type="protein sequence ID" value="UQS82985.1"/>
    <property type="molecule type" value="Genomic_DNA"/>
</dbReference>
<keyword evidence="2" id="KW-1185">Reference proteome</keyword>
<gene>
    <name evidence="1" type="ORF">MOO47_04175</name>
</gene>
<proteinExistence type="predicted"/>